<protein>
    <submittedName>
        <fullName evidence="1">Uncharacterized protein</fullName>
    </submittedName>
</protein>
<organism evidence="1">
    <name type="scientific">Anguilla anguilla</name>
    <name type="common">European freshwater eel</name>
    <name type="synonym">Muraena anguilla</name>
    <dbReference type="NCBI Taxonomy" id="7936"/>
    <lineage>
        <taxon>Eukaryota</taxon>
        <taxon>Metazoa</taxon>
        <taxon>Chordata</taxon>
        <taxon>Craniata</taxon>
        <taxon>Vertebrata</taxon>
        <taxon>Euteleostomi</taxon>
        <taxon>Actinopterygii</taxon>
        <taxon>Neopterygii</taxon>
        <taxon>Teleostei</taxon>
        <taxon>Anguilliformes</taxon>
        <taxon>Anguillidae</taxon>
        <taxon>Anguilla</taxon>
    </lineage>
</organism>
<dbReference type="AlphaFoldDB" id="A0A0E9PST3"/>
<proteinExistence type="predicted"/>
<accession>A0A0E9PST3</accession>
<sequence>MAERVVCQFKSGSRLIFIQAARLPAPADAAIR</sequence>
<name>A0A0E9PST3_ANGAN</name>
<evidence type="ECO:0000313" key="1">
    <source>
        <dbReference type="EMBL" id="JAH06908.1"/>
    </source>
</evidence>
<reference evidence="1" key="2">
    <citation type="journal article" date="2015" name="Fish Shellfish Immunol.">
        <title>Early steps in the European eel (Anguilla anguilla)-Vibrio vulnificus interaction in the gills: Role of the RtxA13 toxin.</title>
        <authorList>
            <person name="Callol A."/>
            <person name="Pajuelo D."/>
            <person name="Ebbesson L."/>
            <person name="Teles M."/>
            <person name="MacKenzie S."/>
            <person name="Amaro C."/>
        </authorList>
    </citation>
    <scope>NUCLEOTIDE SEQUENCE</scope>
</reference>
<reference evidence="1" key="1">
    <citation type="submission" date="2014-11" db="EMBL/GenBank/DDBJ databases">
        <authorList>
            <person name="Amaro Gonzalez C."/>
        </authorList>
    </citation>
    <scope>NUCLEOTIDE SEQUENCE</scope>
</reference>
<dbReference type="EMBL" id="GBXM01101669">
    <property type="protein sequence ID" value="JAH06908.1"/>
    <property type="molecule type" value="Transcribed_RNA"/>
</dbReference>